<dbReference type="GO" id="GO:0016773">
    <property type="term" value="F:phosphotransferase activity, alcohol group as acceptor"/>
    <property type="evidence" value="ECO:0007669"/>
    <property type="project" value="InterPro"/>
</dbReference>
<reference evidence="1 2" key="1">
    <citation type="submission" date="2017-06" db="EMBL/GenBank/DDBJ databases">
        <authorList>
            <person name="Kim H.J."/>
            <person name="Triplett B.A."/>
        </authorList>
    </citation>
    <scope>NUCLEOTIDE SEQUENCE [LARGE SCALE GENOMIC DNA]</scope>
    <source>
        <strain evidence="1 2">DSM 25597</strain>
    </source>
</reference>
<protein>
    <submittedName>
        <fullName evidence="1">Anhydro-N-acetylmuramic acid kinase</fullName>
    </submittedName>
</protein>
<dbReference type="GO" id="GO:0009254">
    <property type="term" value="P:peptidoglycan turnover"/>
    <property type="evidence" value="ECO:0007669"/>
    <property type="project" value="InterPro"/>
</dbReference>
<keyword evidence="1" id="KW-0808">Transferase</keyword>
<dbReference type="GO" id="GO:0006040">
    <property type="term" value="P:amino sugar metabolic process"/>
    <property type="evidence" value="ECO:0007669"/>
    <property type="project" value="InterPro"/>
</dbReference>
<dbReference type="PANTHER" id="PTHR30605:SF0">
    <property type="entry name" value="ANHYDRO-N-ACETYLMURAMIC ACID KINASE"/>
    <property type="match status" value="1"/>
</dbReference>
<dbReference type="Pfam" id="PF03702">
    <property type="entry name" value="AnmK"/>
    <property type="match status" value="1"/>
</dbReference>
<organism evidence="1 2">
    <name type="scientific">Dokdonia pacifica</name>
    <dbReference type="NCBI Taxonomy" id="1627892"/>
    <lineage>
        <taxon>Bacteria</taxon>
        <taxon>Pseudomonadati</taxon>
        <taxon>Bacteroidota</taxon>
        <taxon>Flavobacteriia</taxon>
        <taxon>Flavobacteriales</taxon>
        <taxon>Flavobacteriaceae</taxon>
        <taxon>Dokdonia</taxon>
    </lineage>
</organism>
<dbReference type="AlphaFoldDB" id="A0A239BIX6"/>
<keyword evidence="2" id="KW-1185">Reference proteome</keyword>
<evidence type="ECO:0000313" key="1">
    <source>
        <dbReference type="EMBL" id="SNS08127.1"/>
    </source>
</evidence>
<proteinExistence type="predicted"/>
<evidence type="ECO:0000313" key="2">
    <source>
        <dbReference type="Proteomes" id="UP000198379"/>
    </source>
</evidence>
<dbReference type="NCBIfam" id="NF007144">
    <property type="entry name" value="PRK09585.2-3"/>
    <property type="match status" value="1"/>
</dbReference>
<dbReference type="RefSeq" id="WP_089372841.1">
    <property type="nucleotide sequence ID" value="NZ_BMEP01000005.1"/>
</dbReference>
<dbReference type="GO" id="GO:0016301">
    <property type="term" value="F:kinase activity"/>
    <property type="evidence" value="ECO:0007669"/>
    <property type="project" value="UniProtKB-KW"/>
</dbReference>
<sequence length="356" mass="39200">MERKYYNVVGVMSGTSLDGIDFAYIKITVKPTYSAQIITAETQSYPDFWVQKLQEAVHYSANDLQELNASYTQYLGTAIHQFIEKNKISRDHIDAVCSHGHTILHQPDQGYTLQIGNLPAIADIVKCKMVCDFRVQDVALGGQGAPLVPIGDQLLFPAYDYCINLGGFANVSMQKNEARIAYDICAVNTVLNTYAQQLGKAYDDKGAFAKAGTIHTALLDDLNALPFFKKSPPKSLGIEWVQENIFPLLKKYSIQPKDVLATFTEHIAQQLANQIKENSSVLMTGGGAYNAYLLQRLQALKNCEIVVPDNLLIEYKEALIFGLLGVLKLEGAINCLASVTGASKDHSSGVVIDYSY</sequence>
<dbReference type="Proteomes" id="UP000198379">
    <property type="component" value="Unassembled WGS sequence"/>
</dbReference>
<dbReference type="InterPro" id="IPR005338">
    <property type="entry name" value="Anhydro_N_Ac-Mur_kinase"/>
</dbReference>
<gene>
    <name evidence="1" type="ORF">SAMN06265376_106231</name>
</gene>
<dbReference type="SUPFAM" id="SSF53067">
    <property type="entry name" value="Actin-like ATPase domain"/>
    <property type="match status" value="1"/>
</dbReference>
<name>A0A239BIX6_9FLAO</name>
<dbReference type="GO" id="GO:0005524">
    <property type="term" value="F:ATP binding"/>
    <property type="evidence" value="ECO:0007669"/>
    <property type="project" value="InterPro"/>
</dbReference>
<dbReference type="OrthoDB" id="9763949at2"/>
<accession>A0A239BIX6</accession>
<dbReference type="InterPro" id="IPR043129">
    <property type="entry name" value="ATPase_NBD"/>
</dbReference>
<dbReference type="Gene3D" id="3.30.420.40">
    <property type="match status" value="2"/>
</dbReference>
<dbReference type="EMBL" id="FZNY01000006">
    <property type="protein sequence ID" value="SNS08127.1"/>
    <property type="molecule type" value="Genomic_DNA"/>
</dbReference>
<keyword evidence="1" id="KW-0418">Kinase</keyword>
<dbReference type="PANTHER" id="PTHR30605">
    <property type="entry name" value="ANHYDRO-N-ACETYLMURAMIC ACID KINASE"/>
    <property type="match status" value="1"/>
</dbReference>